<keyword evidence="3" id="KW-1185">Reference proteome</keyword>
<dbReference type="EMBL" id="LT934116">
    <property type="protein sequence ID" value="VAH71880.1"/>
    <property type="molecule type" value="Genomic_DNA"/>
</dbReference>
<sequence length="147" mass="16077">MCLEFASCFGGRTDDYGGERPNRKEEHGGVRRGRDRRGNHGSTYNGHAADHKLAPQAAYHHQPPAAVDEAGHKAYHDGRGGYAAYGQHKTNIDALKLPAWQNKVGDGAYTGRLQEDSAAADHMNNAARDYHHYPTSTTTTTTALGRY</sequence>
<feature type="region of interest" description="Disordered" evidence="1">
    <location>
        <begin position="13"/>
        <end position="50"/>
    </location>
</feature>
<dbReference type="Proteomes" id="UP000324705">
    <property type="component" value="Chromosome 3B"/>
</dbReference>
<reference evidence="2 3" key="1">
    <citation type="submission" date="2017-09" db="EMBL/GenBank/DDBJ databases">
        <authorList>
            <consortium name="International Durum Wheat Genome Sequencing Consortium (IDWGSC)"/>
            <person name="Milanesi L."/>
        </authorList>
    </citation>
    <scope>NUCLEOTIDE SEQUENCE [LARGE SCALE GENOMIC DNA]</scope>
    <source>
        <strain evidence="3">cv. Svevo</strain>
    </source>
</reference>
<protein>
    <submittedName>
        <fullName evidence="2">Uncharacterized protein</fullName>
    </submittedName>
</protein>
<feature type="compositionally biased region" description="Basic and acidic residues" evidence="1">
    <location>
        <begin position="13"/>
        <end position="29"/>
    </location>
</feature>
<dbReference type="Gramene" id="TRITD3Bv1G016010.1">
    <property type="protein sequence ID" value="TRITD3Bv1G016010.1"/>
    <property type="gene ID" value="TRITD3Bv1G016010"/>
</dbReference>
<gene>
    <name evidence="2" type="ORF">TRITD_3Bv1G016010</name>
</gene>
<evidence type="ECO:0000313" key="2">
    <source>
        <dbReference type="EMBL" id="VAH71880.1"/>
    </source>
</evidence>
<evidence type="ECO:0000256" key="1">
    <source>
        <dbReference type="SAM" id="MobiDB-lite"/>
    </source>
</evidence>
<dbReference type="AlphaFoldDB" id="A0A9R1Q8C9"/>
<dbReference type="OMA" id="HKTNIDA"/>
<name>A0A9R1Q8C9_TRITD</name>
<organism evidence="2 3">
    <name type="scientific">Triticum turgidum subsp. durum</name>
    <name type="common">Durum wheat</name>
    <name type="synonym">Triticum durum</name>
    <dbReference type="NCBI Taxonomy" id="4567"/>
    <lineage>
        <taxon>Eukaryota</taxon>
        <taxon>Viridiplantae</taxon>
        <taxon>Streptophyta</taxon>
        <taxon>Embryophyta</taxon>
        <taxon>Tracheophyta</taxon>
        <taxon>Spermatophyta</taxon>
        <taxon>Magnoliopsida</taxon>
        <taxon>Liliopsida</taxon>
        <taxon>Poales</taxon>
        <taxon>Poaceae</taxon>
        <taxon>BOP clade</taxon>
        <taxon>Pooideae</taxon>
        <taxon>Triticodae</taxon>
        <taxon>Triticeae</taxon>
        <taxon>Triticinae</taxon>
        <taxon>Triticum</taxon>
    </lineage>
</organism>
<proteinExistence type="predicted"/>
<accession>A0A9R1Q8C9</accession>
<feature type="compositionally biased region" description="Basic residues" evidence="1">
    <location>
        <begin position="30"/>
        <end position="39"/>
    </location>
</feature>
<evidence type="ECO:0000313" key="3">
    <source>
        <dbReference type="Proteomes" id="UP000324705"/>
    </source>
</evidence>